<evidence type="ECO:0000256" key="2">
    <source>
        <dbReference type="ARBA" id="ARBA00009477"/>
    </source>
</evidence>
<feature type="domain" description="Multidrug resistance protein MdtA-like C-terminal permuted SH3" evidence="7">
    <location>
        <begin position="301"/>
        <end position="361"/>
    </location>
</feature>
<dbReference type="GO" id="GO:0046677">
    <property type="term" value="P:response to antibiotic"/>
    <property type="evidence" value="ECO:0007669"/>
    <property type="project" value="TreeGrafter"/>
</dbReference>
<dbReference type="InterPro" id="IPR058625">
    <property type="entry name" value="MdtA-like_BSH"/>
</dbReference>
<dbReference type="Pfam" id="PF25944">
    <property type="entry name" value="Beta-barrel_RND"/>
    <property type="match status" value="1"/>
</dbReference>
<dbReference type="Gene3D" id="2.40.50.100">
    <property type="match status" value="1"/>
</dbReference>
<dbReference type="Proteomes" id="UP001209317">
    <property type="component" value="Unassembled WGS sequence"/>
</dbReference>
<feature type="domain" description="Multidrug resistance protein MdtA-like alpha-helical hairpin" evidence="4">
    <location>
        <begin position="101"/>
        <end position="171"/>
    </location>
</feature>
<dbReference type="GO" id="GO:0005886">
    <property type="term" value="C:plasma membrane"/>
    <property type="evidence" value="ECO:0007669"/>
    <property type="project" value="TreeGrafter"/>
</dbReference>
<evidence type="ECO:0000256" key="3">
    <source>
        <dbReference type="SAM" id="Coils"/>
    </source>
</evidence>
<dbReference type="AlphaFoldDB" id="A0AAE3ILY7"/>
<dbReference type="Gene3D" id="1.10.287.470">
    <property type="entry name" value="Helix hairpin bin"/>
    <property type="match status" value="1"/>
</dbReference>
<dbReference type="PANTHER" id="PTHR30158:SF23">
    <property type="entry name" value="MULTIDRUG RESISTANCE PROTEIN MEXA"/>
    <property type="match status" value="1"/>
</dbReference>
<comment type="similarity">
    <text evidence="2">Belongs to the membrane fusion protein (MFP) (TC 8.A.1) family.</text>
</comment>
<feature type="domain" description="Multidrug resistance protein MdtA-like barrel-sandwich hybrid" evidence="5">
    <location>
        <begin position="62"/>
        <end position="203"/>
    </location>
</feature>
<proteinExistence type="inferred from homology"/>
<dbReference type="Pfam" id="PF25876">
    <property type="entry name" value="HH_MFP_RND"/>
    <property type="match status" value="1"/>
</dbReference>
<evidence type="ECO:0000259" key="5">
    <source>
        <dbReference type="Pfam" id="PF25917"/>
    </source>
</evidence>
<comment type="caution">
    <text evidence="8">The sequence shown here is derived from an EMBL/GenBank/DDBJ whole genome shotgun (WGS) entry which is preliminary data.</text>
</comment>
<dbReference type="GO" id="GO:0030313">
    <property type="term" value="C:cell envelope"/>
    <property type="evidence" value="ECO:0007669"/>
    <property type="project" value="UniProtKB-SubCell"/>
</dbReference>
<feature type="domain" description="Multidrug resistance protein MdtA-like beta-barrel" evidence="6">
    <location>
        <begin position="233"/>
        <end position="295"/>
    </location>
</feature>
<dbReference type="SUPFAM" id="SSF111369">
    <property type="entry name" value="HlyD-like secretion proteins"/>
    <property type="match status" value="1"/>
</dbReference>
<organism evidence="8 9">
    <name type="scientific">Haoranjiania flava</name>
    <dbReference type="NCBI Taxonomy" id="1856322"/>
    <lineage>
        <taxon>Bacteria</taxon>
        <taxon>Pseudomonadati</taxon>
        <taxon>Bacteroidota</taxon>
        <taxon>Chitinophagia</taxon>
        <taxon>Chitinophagales</taxon>
        <taxon>Chitinophagaceae</taxon>
        <taxon>Haoranjiania</taxon>
    </lineage>
</organism>
<dbReference type="Pfam" id="PF25967">
    <property type="entry name" value="RND-MFP_C"/>
    <property type="match status" value="1"/>
</dbReference>
<evidence type="ECO:0000259" key="7">
    <source>
        <dbReference type="Pfam" id="PF25967"/>
    </source>
</evidence>
<keyword evidence="3" id="KW-0175">Coiled coil</keyword>
<dbReference type="Gene3D" id="2.40.30.170">
    <property type="match status" value="1"/>
</dbReference>
<reference evidence="8" key="1">
    <citation type="submission" date="2022-10" db="EMBL/GenBank/DDBJ databases">
        <authorList>
            <person name="Kim H.S."/>
            <person name="Kim J.-S."/>
            <person name="Suh M.K."/>
            <person name="Eom M.K."/>
            <person name="Lee J.-S."/>
        </authorList>
    </citation>
    <scope>NUCLEOTIDE SEQUENCE</scope>
    <source>
        <strain evidence="8">LIP-5</strain>
    </source>
</reference>
<dbReference type="InterPro" id="IPR058626">
    <property type="entry name" value="MdtA-like_b-barrel"/>
</dbReference>
<evidence type="ECO:0000259" key="4">
    <source>
        <dbReference type="Pfam" id="PF25876"/>
    </source>
</evidence>
<dbReference type="InterPro" id="IPR058627">
    <property type="entry name" value="MdtA-like_C"/>
</dbReference>
<dbReference type="NCBIfam" id="TIGR01730">
    <property type="entry name" value="RND_mfp"/>
    <property type="match status" value="1"/>
</dbReference>
<keyword evidence="9" id="KW-1185">Reference proteome</keyword>
<accession>A0AAE3ILY7</accession>
<protein>
    <submittedName>
        <fullName evidence="8">Efflux RND transporter periplasmic adaptor subunit</fullName>
    </submittedName>
</protein>
<dbReference type="Gene3D" id="2.40.420.20">
    <property type="match status" value="1"/>
</dbReference>
<sequence>MKNMLNYTYLLISAVLLLASCKQDKKNEKGAARVLPYNYIEASRQVATIYNDYPARLEGMQNIDIRPMVDGYIQAVYVDEGDVVNKGKLMFKINNPQYAQTLRSAEAALRSAQTNIDNARMQVTKVKPLVEKDIISAYELEAAELNLRSAQAAYAQAQAAVSNARINVGYTNVYAPVSGVVGTLPYRVGSYVNSSTPQPLTTVSSIGNVYAYFSINEKEQLQFFKNTQGATAGQKLTNLPAVTLILSDGSEYGQKGKVQSMSGLADPQTGSFNMRATFPNPTGLLRSGVSATVRIPNRVYDAILIPQAATFDIQGRKFVYLIKPDSTVNSAPVEVTDLKDGKTYIADKGLQPGDRIVVEGVSILKDSTKISPTKTTLEIVTRPEMLENTN</sequence>
<dbReference type="InterPro" id="IPR058624">
    <property type="entry name" value="MdtA-like_HH"/>
</dbReference>
<gene>
    <name evidence="8" type="ORF">OD355_05855</name>
</gene>
<evidence type="ECO:0000313" key="9">
    <source>
        <dbReference type="Proteomes" id="UP001209317"/>
    </source>
</evidence>
<dbReference type="GO" id="GO:0022857">
    <property type="term" value="F:transmembrane transporter activity"/>
    <property type="evidence" value="ECO:0007669"/>
    <property type="project" value="InterPro"/>
</dbReference>
<dbReference type="PANTHER" id="PTHR30158">
    <property type="entry name" value="ACRA/E-RELATED COMPONENT OF DRUG EFFLUX TRANSPORTER"/>
    <property type="match status" value="1"/>
</dbReference>
<evidence type="ECO:0000313" key="8">
    <source>
        <dbReference type="EMBL" id="MCU7694039.1"/>
    </source>
</evidence>
<evidence type="ECO:0000256" key="1">
    <source>
        <dbReference type="ARBA" id="ARBA00004196"/>
    </source>
</evidence>
<feature type="coiled-coil region" evidence="3">
    <location>
        <begin position="102"/>
        <end position="167"/>
    </location>
</feature>
<dbReference type="PROSITE" id="PS51257">
    <property type="entry name" value="PROKAR_LIPOPROTEIN"/>
    <property type="match status" value="1"/>
</dbReference>
<dbReference type="Pfam" id="PF25917">
    <property type="entry name" value="BSH_RND"/>
    <property type="match status" value="1"/>
</dbReference>
<dbReference type="RefSeq" id="WP_263037527.1">
    <property type="nucleotide sequence ID" value="NZ_JAOTPL010000006.1"/>
</dbReference>
<evidence type="ECO:0000259" key="6">
    <source>
        <dbReference type="Pfam" id="PF25944"/>
    </source>
</evidence>
<name>A0AAE3ILY7_9BACT</name>
<dbReference type="EMBL" id="JAOTPL010000006">
    <property type="protein sequence ID" value="MCU7694039.1"/>
    <property type="molecule type" value="Genomic_DNA"/>
</dbReference>
<comment type="subcellular location">
    <subcellularLocation>
        <location evidence="1">Cell envelope</location>
    </subcellularLocation>
</comment>
<dbReference type="InterPro" id="IPR006143">
    <property type="entry name" value="RND_pump_MFP"/>
</dbReference>